<protein>
    <submittedName>
        <fullName evidence="1">Uncharacterized protein</fullName>
    </submittedName>
</protein>
<dbReference type="EMBL" id="CM007651">
    <property type="protein sequence ID" value="ONI26161.1"/>
    <property type="molecule type" value="Genomic_DNA"/>
</dbReference>
<sequence length="72" mass="8300">MTLMKYILTLNISSYHFVDLLSHSSSYLLSNRGRQSWHVLEYYFFFFIPPGHHLCAFSYTRGLLIGAGPGLI</sequence>
<dbReference type="AlphaFoldDB" id="M5XFB0"/>
<accession>M5XFB0</accession>
<organism evidence="1 2">
    <name type="scientific">Prunus persica</name>
    <name type="common">Peach</name>
    <name type="synonym">Amygdalus persica</name>
    <dbReference type="NCBI Taxonomy" id="3760"/>
    <lineage>
        <taxon>Eukaryota</taxon>
        <taxon>Viridiplantae</taxon>
        <taxon>Streptophyta</taxon>
        <taxon>Embryophyta</taxon>
        <taxon>Tracheophyta</taxon>
        <taxon>Spermatophyta</taxon>
        <taxon>Magnoliopsida</taxon>
        <taxon>eudicotyledons</taxon>
        <taxon>Gunneridae</taxon>
        <taxon>Pentapetalae</taxon>
        <taxon>rosids</taxon>
        <taxon>fabids</taxon>
        <taxon>Rosales</taxon>
        <taxon>Rosaceae</taxon>
        <taxon>Amygdaloideae</taxon>
        <taxon>Amygdaleae</taxon>
        <taxon>Prunus</taxon>
    </lineage>
</organism>
<keyword evidence="2" id="KW-1185">Reference proteome</keyword>
<reference evidence="1 2" key="1">
    <citation type="journal article" date="2013" name="Nat. Genet.">
        <title>The high-quality draft genome of peach (Prunus persica) identifies unique patterns of genetic diversity, domestication and genome evolution.</title>
        <authorList>
            <consortium name="International Peach Genome Initiative"/>
            <person name="Verde I."/>
            <person name="Abbott A.G."/>
            <person name="Scalabrin S."/>
            <person name="Jung S."/>
            <person name="Shu S."/>
            <person name="Marroni F."/>
            <person name="Zhebentyayeva T."/>
            <person name="Dettori M.T."/>
            <person name="Grimwood J."/>
            <person name="Cattonaro F."/>
            <person name="Zuccolo A."/>
            <person name="Rossini L."/>
            <person name="Jenkins J."/>
            <person name="Vendramin E."/>
            <person name="Meisel L.A."/>
            <person name="Decroocq V."/>
            <person name="Sosinski B."/>
            <person name="Prochnik S."/>
            <person name="Mitros T."/>
            <person name="Policriti A."/>
            <person name="Cipriani G."/>
            <person name="Dondini L."/>
            <person name="Ficklin S."/>
            <person name="Goodstein D.M."/>
            <person name="Xuan P."/>
            <person name="Del Fabbro C."/>
            <person name="Aramini V."/>
            <person name="Copetti D."/>
            <person name="Gonzalez S."/>
            <person name="Horner D.S."/>
            <person name="Falchi R."/>
            <person name="Lucas S."/>
            <person name="Mica E."/>
            <person name="Maldonado J."/>
            <person name="Lazzari B."/>
            <person name="Bielenberg D."/>
            <person name="Pirona R."/>
            <person name="Miculan M."/>
            <person name="Barakat A."/>
            <person name="Testolin R."/>
            <person name="Stella A."/>
            <person name="Tartarini S."/>
            <person name="Tonutti P."/>
            <person name="Arus P."/>
            <person name="Orellana A."/>
            <person name="Wells C."/>
            <person name="Main D."/>
            <person name="Vizzotto G."/>
            <person name="Silva H."/>
            <person name="Salamini F."/>
            <person name="Schmutz J."/>
            <person name="Morgante M."/>
            <person name="Rokhsar D.S."/>
        </authorList>
    </citation>
    <scope>NUCLEOTIDE SEQUENCE [LARGE SCALE GENOMIC DNA]</scope>
    <source>
        <strain evidence="2">cv. Nemared</strain>
    </source>
</reference>
<dbReference type="HOGENOM" id="CLU_2726969_0_0_1"/>
<dbReference type="Proteomes" id="UP000006882">
    <property type="component" value="Chromosome G1"/>
</dbReference>
<dbReference type="Gramene" id="ONI26161">
    <property type="protein sequence ID" value="ONI26161"/>
    <property type="gene ID" value="PRUPE_1G007600"/>
</dbReference>
<evidence type="ECO:0000313" key="2">
    <source>
        <dbReference type="Proteomes" id="UP000006882"/>
    </source>
</evidence>
<name>M5XFB0_PRUPE</name>
<gene>
    <name evidence="1" type="ORF">PRUPE_1G007600</name>
</gene>
<proteinExistence type="predicted"/>
<evidence type="ECO:0000313" key="1">
    <source>
        <dbReference type="EMBL" id="ONI26161.1"/>
    </source>
</evidence>